<reference evidence="2" key="1">
    <citation type="submission" date="2014-11" db="EMBL/GenBank/DDBJ databases">
        <authorList>
            <person name="Amaro Gonzalez C."/>
        </authorList>
    </citation>
    <scope>NUCLEOTIDE SEQUENCE</scope>
</reference>
<reference evidence="2" key="2">
    <citation type="journal article" date="2015" name="Fish Shellfish Immunol.">
        <title>Early steps in the European eel (Anguilla anguilla)-Vibrio vulnificus interaction in the gills: Role of the RtxA13 toxin.</title>
        <authorList>
            <person name="Callol A."/>
            <person name="Pajuelo D."/>
            <person name="Ebbesson L."/>
            <person name="Teles M."/>
            <person name="MacKenzie S."/>
            <person name="Amaro C."/>
        </authorList>
    </citation>
    <scope>NUCLEOTIDE SEQUENCE</scope>
</reference>
<feature type="region of interest" description="Disordered" evidence="1">
    <location>
        <begin position="1"/>
        <end position="21"/>
    </location>
</feature>
<sequence>MVIDRKPPMANPGKKPFNHSV</sequence>
<accession>A0A0E9QLE9</accession>
<evidence type="ECO:0000256" key="1">
    <source>
        <dbReference type="SAM" id="MobiDB-lite"/>
    </source>
</evidence>
<dbReference type="AlphaFoldDB" id="A0A0E9QLE9"/>
<evidence type="ECO:0000313" key="2">
    <source>
        <dbReference type="EMBL" id="JAH17639.1"/>
    </source>
</evidence>
<proteinExistence type="predicted"/>
<protein>
    <submittedName>
        <fullName evidence="2">Uncharacterized protein</fullName>
    </submittedName>
</protein>
<organism evidence="2">
    <name type="scientific">Anguilla anguilla</name>
    <name type="common">European freshwater eel</name>
    <name type="synonym">Muraena anguilla</name>
    <dbReference type="NCBI Taxonomy" id="7936"/>
    <lineage>
        <taxon>Eukaryota</taxon>
        <taxon>Metazoa</taxon>
        <taxon>Chordata</taxon>
        <taxon>Craniata</taxon>
        <taxon>Vertebrata</taxon>
        <taxon>Euteleostomi</taxon>
        <taxon>Actinopterygii</taxon>
        <taxon>Neopterygii</taxon>
        <taxon>Teleostei</taxon>
        <taxon>Anguilliformes</taxon>
        <taxon>Anguillidae</taxon>
        <taxon>Anguilla</taxon>
    </lineage>
</organism>
<dbReference type="EMBL" id="GBXM01090938">
    <property type="protein sequence ID" value="JAH17639.1"/>
    <property type="molecule type" value="Transcribed_RNA"/>
</dbReference>
<name>A0A0E9QLE9_ANGAN</name>